<accession>A0ABP7CB90</accession>
<evidence type="ECO:0000256" key="5">
    <source>
        <dbReference type="NCBIfam" id="TIGR01900"/>
    </source>
</evidence>
<evidence type="ECO:0000259" key="6">
    <source>
        <dbReference type="Pfam" id="PF07687"/>
    </source>
</evidence>
<keyword evidence="4" id="KW-0862">Zinc</keyword>
<dbReference type="InterPro" id="IPR002933">
    <property type="entry name" value="Peptidase_M20"/>
</dbReference>
<evidence type="ECO:0000256" key="2">
    <source>
        <dbReference type="ARBA" id="ARBA00022723"/>
    </source>
</evidence>
<dbReference type="InterPro" id="IPR011650">
    <property type="entry name" value="Peptidase_M20_dimer"/>
</dbReference>
<dbReference type="SUPFAM" id="SSF53187">
    <property type="entry name" value="Zn-dependent exopeptidases"/>
    <property type="match status" value="1"/>
</dbReference>
<keyword evidence="8" id="KW-1185">Reference proteome</keyword>
<dbReference type="SUPFAM" id="SSF55031">
    <property type="entry name" value="Bacterial exopeptidase dimerisation domain"/>
    <property type="match status" value="1"/>
</dbReference>
<protein>
    <recommendedName>
        <fullName evidence="5">Succinyl-diaminopimelate desuccinylase</fullName>
        <ecNumber evidence="5">3.5.1.18</ecNumber>
    </recommendedName>
</protein>
<dbReference type="NCBIfam" id="TIGR01900">
    <property type="entry name" value="dapE-gram_pos"/>
    <property type="match status" value="1"/>
</dbReference>
<dbReference type="InterPro" id="IPR010174">
    <property type="entry name" value="Succinyl-DAP_deSuclase_DapE"/>
</dbReference>
<dbReference type="Pfam" id="PF07687">
    <property type="entry name" value="M20_dimer"/>
    <property type="match status" value="1"/>
</dbReference>
<reference evidence="8" key="1">
    <citation type="journal article" date="2019" name="Int. J. Syst. Evol. Microbiol.">
        <title>The Global Catalogue of Microorganisms (GCM) 10K type strain sequencing project: providing services to taxonomists for standard genome sequencing and annotation.</title>
        <authorList>
            <consortium name="The Broad Institute Genomics Platform"/>
            <consortium name="The Broad Institute Genome Sequencing Center for Infectious Disease"/>
            <person name="Wu L."/>
            <person name="Ma J."/>
        </authorList>
    </citation>
    <scope>NUCLEOTIDE SEQUENCE [LARGE SCALE GENOMIC DNA]</scope>
    <source>
        <strain evidence="8">JCM 16904</strain>
    </source>
</reference>
<dbReference type="InterPro" id="IPR036264">
    <property type="entry name" value="Bact_exopeptidase_dim_dom"/>
</dbReference>
<name>A0ABP7CB90_9ACTN</name>
<dbReference type="EC" id="3.5.1.18" evidence="5"/>
<evidence type="ECO:0000313" key="8">
    <source>
        <dbReference type="Proteomes" id="UP001500902"/>
    </source>
</evidence>
<comment type="caution">
    <text evidence="7">The sequence shown here is derived from an EMBL/GenBank/DDBJ whole genome shotgun (WGS) entry which is preliminary data.</text>
</comment>
<organism evidence="7 8">
    <name type="scientific">Nonomuraea antimicrobica</name>
    <dbReference type="NCBI Taxonomy" id="561173"/>
    <lineage>
        <taxon>Bacteria</taxon>
        <taxon>Bacillati</taxon>
        <taxon>Actinomycetota</taxon>
        <taxon>Actinomycetes</taxon>
        <taxon>Streptosporangiales</taxon>
        <taxon>Streptosporangiaceae</taxon>
        <taxon>Nonomuraea</taxon>
    </lineage>
</organism>
<dbReference type="InterPro" id="IPR001261">
    <property type="entry name" value="ArgE/DapE_CS"/>
</dbReference>
<dbReference type="RefSeq" id="WP_344883907.1">
    <property type="nucleotide sequence ID" value="NZ_BAAAZP010000099.1"/>
</dbReference>
<proteinExistence type="predicted"/>
<dbReference type="PANTHER" id="PTHR43808">
    <property type="entry name" value="ACETYLORNITHINE DEACETYLASE"/>
    <property type="match status" value="1"/>
</dbReference>
<evidence type="ECO:0000256" key="1">
    <source>
        <dbReference type="ARBA" id="ARBA00001947"/>
    </source>
</evidence>
<dbReference type="EMBL" id="BAAAZP010000099">
    <property type="protein sequence ID" value="GAA3682879.1"/>
    <property type="molecule type" value="Genomic_DNA"/>
</dbReference>
<comment type="cofactor">
    <cofactor evidence="1">
        <name>Zn(2+)</name>
        <dbReference type="ChEBI" id="CHEBI:29105"/>
    </cofactor>
</comment>
<gene>
    <name evidence="7" type="primary">dapE</name>
    <name evidence="7" type="ORF">GCM10022224_054210</name>
</gene>
<dbReference type="Gene3D" id="3.30.70.360">
    <property type="match status" value="1"/>
</dbReference>
<keyword evidence="2" id="KW-0479">Metal-binding</keyword>
<dbReference type="Pfam" id="PF01546">
    <property type="entry name" value="Peptidase_M20"/>
    <property type="match status" value="1"/>
</dbReference>
<keyword evidence="3" id="KW-0378">Hydrolase</keyword>
<evidence type="ECO:0000256" key="3">
    <source>
        <dbReference type="ARBA" id="ARBA00022801"/>
    </source>
</evidence>
<dbReference type="Gene3D" id="3.40.630.10">
    <property type="entry name" value="Zn peptidases"/>
    <property type="match status" value="1"/>
</dbReference>
<dbReference type="InterPro" id="IPR050072">
    <property type="entry name" value="Peptidase_M20A"/>
</dbReference>
<sequence length="351" mass="37288">MLDLTQDVRDLTAAIVDIESVSGAEKALADEVERALTALPHLRVARSGETVVARTEQGRSERVLIAGHLDTVPVAANLPSRVEGDLLYGCGTSDMKAGVAVALKLAATVPAPGRDVTYVFYDCEEVEAERNGLTRVARDHPGWLAADFAVLMEPTDGVIEGGCQGTLRAEVTVTGKRAHSARSWFGVNAIHGIEPVLARLNVYEARRPVVDGLEYHEGLNAVGVRGGVAGNVIPDECVVTVNYRFAPDLSVEAAQEHVREVFDGFAVGFVDLAPAARPGLTHPVAAAFAAAVGGTPRAKLGWTDVARFAELGVPAVNYGPGDPNLAHQQGEYVSRSKIVESERAMLEWLTI</sequence>
<feature type="domain" description="Peptidase M20 dimerisation" evidence="6">
    <location>
        <begin position="165"/>
        <end position="263"/>
    </location>
</feature>
<evidence type="ECO:0000313" key="7">
    <source>
        <dbReference type="EMBL" id="GAA3682879.1"/>
    </source>
</evidence>
<dbReference type="PANTHER" id="PTHR43808:SF31">
    <property type="entry name" value="N-ACETYL-L-CITRULLINE DEACETYLASE"/>
    <property type="match status" value="1"/>
</dbReference>
<dbReference type="Proteomes" id="UP001500902">
    <property type="component" value="Unassembled WGS sequence"/>
</dbReference>
<evidence type="ECO:0000256" key="4">
    <source>
        <dbReference type="ARBA" id="ARBA00022833"/>
    </source>
</evidence>
<dbReference type="PROSITE" id="PS00758">
    <property type="entry name" value="ARGE_DAPE_CPG2_1"/>
    <property type="match status" value="1"/>
</dbReference>